<evidence type="ECO:0000313" key="1">
    <source>
        <dbReference type="EMBL" id="JAH71739.1"/>
    </source>
</evidence>
<accession>A0A0E9V0W5</accession>
<sequence>MVFFLFLNVRFFSKHGRSSISRMERFAFILHVS</sequence>
<reference evidence="1" key="2">
    <citation type="journal article" date="2015" name="Fish Shellfish Immunol.">
        <title>Early steps in the European eel (Anguilla anguilla)-Vibrio vulnificus interaction in the gills: Role of the RtxA13 toxin.</title>
        <authorList>
            <person name="Callol A."/>
            <person name="Pajuelo D."/>
            <person name="Ebbesson L."/>
            <person name="Teles M."/>
            <person name="MacKenzie S."/>
            <person name="Amaro C."/>
        </authorList>
    </citation>
    <scope>NUCLEOTIDE SEQUENCE</scope>
</reference>
<protein>
    <submittedName>
        <fullName evidence="1">Uncharacterized protein</fullName>
    </submittedName>
</protein>
<organism evidence="1">
    <name type="scientific">Anguilla anguilla</name>
    <name type="common">European freshwater eel</name>
    <name type="synonym">Muraena anguilla</name>
    <dbReference type="NCBI Taxonomy" id="7936"/>
    <lineage>
        <taxon>Eukaryota</taxon>
        <taxon>Metazoa</taxon>
        <taxon>Chordata</taxon>
        <taxon>Craniata</taxon>
        <taxon>Vertebrata</taxon>
        <taxon>Euteleostomi</taxon>
        <taxon>Actinopterygii</taxon>
        <taxon>Neopterygii</taxon>
        <taxon>Teleostei</taxon>
        <taxon>Anguilliformes</taxon>
        <taxon>Anguillidae</taxon>
        <taxon>Anguilla</taxon>
    </lineage>
</organism>
<dbReference type="EMBL" id="GBXM01036838">
    <property type="protein sequence ID" value="JAH71739.1"/>
    <property type="molecule type" value="Transcribed_RNA"/>
</dbReference>
<dbReference type="AlphaFoldDB" id="A0A0E9V0W5"/>
<proteinExistence type="predicted"/>
<reference evidence="1" key="1">
    <citation type="submission" date="2014-11" db="EMBL/GenBank/DDBJ databases">
        <authorList>
            <person name="Amaro Gonzalez C."/>
        </authorList>
    </citation>
    <scope>NUCLEOTIDE SEQUENCE</scope>
</reference>
<name>A0A0E9V0W5_ANGAN</name>